<organism evidence="1">
    <name type="scientific">Ectopseudomonas oleovorans</name>
    <name type="common">Pseudomonas oleovorans</name>
    <dbReference type="NCBI Taxonomy" id="301"/>
    <lineage>
        <taxon>Bacteria</taxon>
        <taxon>Pseudomonadati</taxon>
        <taxon>Pseudomonadota</taxon>
        <taxon>Gammaproteobacteria</taxon>
        <taxon>Pseudomonadales</taxon>
        <taxon>Pseudomonadaceae</taxon>
        <taxon>Ectopseudomonas</taxon>
    </lineage>
</organism>
<dbReference type="AlphaFoldDB" id="A0A653B1P5"/>
<evidence type="ECO:0000313" key="1">
    <source>
        <dbReference type="EMBL" id="VDN62157.1"/>
    </source>
</evidence>
<proteinExistence type="predicted"/>
<gene>
    <name evidence="1" type="ORF">POT9AD_1166</name>
</gene>
<reference evidence="1" key="1">
    <citation type="submission" date="2018-11" db="EMBL/GenBank/DDBJ databases">
        <authorList>
            <consortium name="Genoscope - CEA"/>
            <person name="William W."/>
        </authorList>
    </citation>
    <scope>NUCLEOTIDE SEQUENCE [LARGE SCALE GENOMIC DNA]</scope>
    <source>
        <strain evidence="1">T9AD</strain>
    </source>
</reference>
<protein>
    <submittedName>
        <fullName evidence="1">Uncharacterized protein</fullName>
    </submittedName>
</protein>
<dbReference type="EMBL" id="LR130779">
    <property type="protein sequence ID" value="VDN62157.1"/>
    <property type="molecule type" value="Genomic_DNA"/>
</dbReference>
<name>A0A653B1P5_ECTOL</name>
<accession>A0A653B1P5</accession>
<sequence length="141" mass="15335">MNLTVRSPVSLRGHQRLQHMQRHQMAAAVRAPGFVRGLVQAIYLGHDAAIAFDLEHKPAHVGVIGPDLSEFALGDRAKVRESVAHSGILYIKTSFLHAPGKPSSAADARHALNTPTYCRETGRRIGVCPCPLCSKPKPKED</sequence>